<dbReference type="InterPro" id="IPR016171">
    <property type="entry name" value="Vanillyl_alc_oxidase_C-sub2"/>
</dbReference>
<feature type="domain" description="4Fe-4S ferredoxin-type" evidence="6">
    <location>
        <begin position="190"/>
        <end position="262"/>
    </location>
</feature>
<feature type="domain" description="FAD-binding oxidoreductase/transferase type 4 C-terminal" evidence="5">
    <location>
        <begin position="5"/>
        <end position="153"/>
    </location>
</feature>
<protein>
    <submittedName>
        <fullName evidence="7">Uncharacterized protein</fullName>
    </submittedName>
</protein>
<keyword evidence="4" id="KW-0560">Oxidoreductase</keyword>
<evidence type="ECO:0000256" key="1">
    <source>
        <dbReference type="ARBA" id="ARBA00001974"/>
    </source>
</evidence>
<dbReference type="SUPFAM" id="SSF46548">
    <property type="entry name" value="alpha-helical ferredoxin"/>
    <property type="match status" value="1"/>
</dbReference>
<feature type="non-terminal residue" evidence="7">
    <location>
        <position position="1"/>
    </location>
</feature>
<evidence type="ECO:0000259" key="6">
    <source>
        <dbReference type="Pfam" id="PF13183"/>
    </source>
</evidence>
<proteinExistence type="predicted"/>
<feature type="non-terminal residue" evidence="7">
    <location>
        <position position="263"/>
    </location>
</feature>
<keyword evidence="3" id="KW-0274">FAD</keyword>
<dbReference type="PANTHER" id="PTHR11748:SF119">
    <property type="entry name" value="D-2-HYDROXYGLUTARATE DEHYDROGENASE"/>
    <property type="match status" value="1"/>
</dbReference>
<dbReference type="Gene3D" id="1.10.45.10">
    <property type="entry name" value="Vanillyl-alcohol Oxidase, Chain A, domain 4"/>
    <property type="match status" value="1"/>
</dbReference>
<dbReference type="AlphaFoldDB" id="X0WCU3"/>
<evidence type="ECO:0000259" key="5">
    <source>
        <dbReference type="Pfam" id="PF02913"/>
    </source>
</evidence>
<evidence type="ECO:0000313" key="7">
    <source>
        <dbReference type="EMBL" id="GAG10476.1"/>
    </source>
</evidence>
<dbReference type="InterPro" id="IPR016164">
    <property type="entry name" value="FAD-linked_Oxase-like_C"/>
</dbReference>
<sequence length="263" mass="29923">IVFEPHRQERLWKLRKDAGPLVHRKRGNKHPTEFMEDTSVESSKLREYISGLQKIAKRYDITMSFYGHAGDGVLHIRPNLDLSDPAEVEKMRSLANDVYSLVWSLGGSISGEHAEGLVRAAFVRKQCGDEFYELLCKIKNVFDPDGLLNPGKIINTDADVMVKNLRAEHKFLPERIKTDLLFGKDELRFELEQCYGCGLCLSRERDLRMCPVFRSLGEELGGARAKANILGFWMTGQLDEKDFESADFKKFLDLCVSCKACSL</sequence>
<reference evidence="7" key="1">
    <citation type="journal article" date="2014" name="Front. Microbiol.">
        <title>High frequency of phylogenetically diverse reductive dehalogenase-homologous genes in deep subseafloor sedimentary metagenomes.</title>
        <authorList>
            <person name="Kawai M."/>
            <person name="Futagami T."/>
            <person name="Toyoda A."/>
            <person name="Takaki Y."/>
            <person name="Nishi S."/>
            <person name="Hori S."/>
            <person name="Arai W."/>
            <person name="Tsubouchi T."/>
            <person name="Morono Y."/>
            <person name="Uchiyama I."/>
            <person name="Ito T."/>
            <person name="Fujiyama A."/>
            <person name="Inagaki F."/>
            <person name="Takami H."/>
        </authorList>
    </citation>
    <scope>NUCLEOTIDE SEQUENCE</scope>
    <source>
        <strain evidence="7">Expedition CK06-06</strain>
    </source>
</reference>
<dbReference type="Pfam" id="PF02913">
    <property type="entry name" value="FAD-oxidase_C"/>
    <property type="match status" value="1"/>
</dbReference>
<evidence type="ECO:0000256" key="3">
    <source>
        <dbReference type="ARBA" id="ARBA00022827"/>
    </source>
</evidence>
<dbReference type="GO" id="GO:0050660">
    <property type="term" value="F:flavin adenine dinucleotide binding"/>
    <property type="evidence" value="ECO:0007669"/>
    <property type="project" value="InterPro"/>
</dbReference>
<organism evidence="7">
    <name type="scientific">marine sediment metagenome</name>
    <dbReference type="NCBI Taxonomy" id="412755"/>
    <lineage>
        <taxon>unclassified sequences</taxon>
        <taxon>metagenomes</taxon>
        <taxon>ecological metagenomes</taxon>
    </lineage>
</organism>
<evidence type="ECO:0000256" key="2">
    <source>
        <dbReference type="ARBA" id="ARBA00022630"/>
    </source>
</evidence>
<dbReference type="PANTHER" id="PTHR11748">
    <property type="entry name" value="D-LACTATE DEHYDROGENASE"/>
    <property type="match status" value="1"/>
</dbReference>
<dbReference type="Gene3D" id="3.30.70.2740">
    <property type="match status" value="1"/>
</dbReference>
<name>X0WCU3_9ZZZZ</name>
<gene>
    <name evidence="7" type="ORF">S01H1_46760</name>
</gene>
<dbReference type="InterPro" id="IPR017896">
    <property type="entry name" value="4Fe4S_Fe-S-bd"/>
</dbReference>
<dbReference type="GO" id="GO:1903457">
    <property type="term" value="P:lactate catabolic process"/>
    <property type="evidence" value="ECO:0007669"/>
    <property type="project" value="TreeGrafter"/>
</dbReference>
<keyword evidence="2" id="KW-0285">Flavoprotein</keyword>
<dbReference type="GO" id="GO:0008720">
    <property type="term" value="F:D-lactate dehydrogenase (NAD+) activity"/>
    <property type="evidence" value="ECO:0007669"/>
    <property type="project" value="TreeGrafter"/>
</dbReference>
<dbReference type="GO" id="GO:0004458">
    <property type="term" value="F:D-lactate dehydrogenase (cytochrome) activity"/>
    <property type="evidence" value="ECO:0007669"/>
    <property type="project" value="TreeGrafter"/>
</dbReference>
<comment type="cofactor">
    <cofactor evidence="1">
        <name>FAD</name>
        <dbReference type="ChEBI" id="CHEBI:57692"/>
    </cofactor>
</comment>
<dbReference type="EMBL" id="BARS01029951">
    <property type="protein sequence ID" value="GAG10476.1"/>
    <property type="molecule type" value="Genomic_DNA"/>
</dbReference>
<dbReference type="Pfam" id="PF13183">
    <property type="entry name" value="Fer4_8"/>
    <property type="match status" value="1"/>
</dbReference>
<accession>X0WCU3</accession>
<dbReference type="SUPFAM" id="SSF55103">
    <property type="entry name" value="FAD-linked oxidases, C-terminal domain"/>
    <property type="match status" value="1"/>
</dbReference>
<dbReference type="InterPro" id="IPR004113">
    <property type="entry name" value="FAD-bd_oxidored_4_C"/>
</dbReference>
<evidence type="ECO:0000256" key="4">
    <source>
        <dbReference type="ARBA" id="ARBA00023002"/>
    </source>
</evidence>
<comment type="caution">
    <text evidence="7">The sequence shown here is derived from an EMBL/GenBank/DDBJ whole genome shotgun (WGS) entry which is preliminary data.</text>
</comment>